<dbReference type="InterPro" id="IPR002241">
    <property type="entry name" value="Glyco_hydro_27"/>
</dbReference>
<evidence type="ECO:0000259" key="8">
    <source>
        <dbReference type="Pfam" id="PF22704"/>
    </source>
</evidence>
<sequence>MHSLAKTFTRRLSLAFTILLSALQLSAQSNTPPLAKSALPPLAWSSWNSFSNLIDSNITMQQARALASSGLQKAGYQYVNIDEGWWLGDRDAEGHFIVDPKKWPAIAPGDKPGNMANIVRYIHSLGLKAGMYTDAGTEGCSIFPDIGPAYFHVGSQGHYEQDFLQFAQWGFDYVKVDWCGGDKANLSADVQYGEIARAISRAEQITGKRLYYSICNWGKQGPWTWGPGVGGSPQDIWRVSDDIVAPVVEAGPNHGRKVAFDKMLRNFDQGVHPEAQHTGYYNDPDMMVLGMPGLNAEQNRLHMALWAISGAPLIIGADITKLDADTLAILSNPDAIAIDQDPLGLQAVKVKEISSGLEVWSKFQQTPGLRAVLLLNRTYFPAPMSVDWADLGLEADSASVRDVWAGKDMGQLKGPFAATVPAQAGLLLIVRGSEGEFAHYKPDADISAGEKAITDPQTVFAGVSQVSSPFAQVKITFTNSAKITKVIDLYANAETSTRVAFPPTGAAEASVWIQAKLDRAGKTNELNFSAAPDSELKIRAIDVH</sequence>
<comment type="catalytic activity">
    <reaction evidence="5">
        <text>Hydrolysis of terminal, non-reducing alpha-D-galactose residues in alpha-D-galactosides, including galactose oligosaccharides, galactomannans and galactolipids.</text>
        <dbReference type="EC" id="3.2.1.22"/>
    </reaction>
</comment>
<evidence type="ECO:0000256" key="5">
    <source>
        <dbReference type="RuleBase" id="RU361168"/>
    </source>
</evidence>
<dbReference type="GO" id="GO:0004557">
    <property type="term" value="F:alpha-galactosidase activity"/>
    <property type="evidence" value="ECO:0007669"/>
    <property type="project" value="UniProtKB-EC"/>
</dbReference>
<feature type="chain" id="PRO_5016429563" description="Alpha-galactosidase" evidence="6">
    <location>
        <begin position="28"/>
        <end position="544"/>
    </location>
</feature>
<dbReference type="AlphaFoldDB" id="A0A2Z5GB90"/>
<dbReference type="InterPro" id="IPR017853">
    <property type="entry name" value="GH"/>
</dbReference>
<evidence type="ECO:0000256" key="2">
    <source>
        <dbReference type="ARBA" id="ARBA00022729"/>
    </source>
</evidence>
<dbReference type="PANTHER" id="PTHR11452">
    <property type="entry name" value="ALPHA-GALACTOSIDASE/ALPHA-N-ACETYLGALACTOSAMINIDASE"/>
    <property type="match status" value="1"/>
</dbReference>
<dbReference type="EC" id="3.2.1.22" evidence="5"/>
<keyword evidence="10" id="KW-1185">Reference proteome</keyword>
<name>A0A2Z5GB90_9BACT</name>
<comment type="similarity">
    <text evidence="1 5">Belongs to the glycosyl hydrolase 27 family.</text>
</comment>
<feature type="signal peptide" evidence="6">
    <location>
        <begin position="1"/>
        <end position="27"/>
    </location>
</feature>
<dbReference type="EMBL" id="CP030843">
    <property type="protein sequence ID" value="AXC16190.1"/>
    <property type="molecule type" value="Genomic_DNA"/>
</dbReference>
<feature type="domain" description="Alpha galactosidase C-terminal" evidence="7">
    <location>
        <begin position="356"/>
        <end position="428"/>
    </location>
</feature>
<feature type="domain" description="Alpha-galactosidase CBM13" evidence="8">
    <location>
        <begin position="459"/>
        <end position="533"/>
    </location>
</feature>
<dbReference type="GO" id="GO:0005975">
    <property type="term" value="P:carbohydrate metabolic process"/>
    <property type="evidence" value="ECO:0007669"/>
    <property type="project" value="InterPro"/>
</dbReference>
<dbReference type="Pfam" id="PF22704">
    <property type="entry name" value="CBM13-like"/>
    <property type="match status" value="1"/>
</dbReference>
<reference evidence="9 10" key="1">
    <citation type="journal article" date="2018" name="Front. Microbiol.">
        <title>Hydrolytic Capabilities as a Key to Environmental Success: Chitinolytic and Cellulolytic Acidobacteria From Acidic Sub-arctic Soils and Boreal Peatlands.</title>
        <authorList>
            <person name="Belova S.E."/>
            <person name="Ravin N.V."/>
            <person name="Pankratov T.A."/>
            <person name="Rakitin A.L."/>
            <person name="Ivanova A.A."/>
            <person name="Beletsky A.V."/>
            <person name="Mardanov A.V."/>
            <person name="Sinninghe Damste J.S."/>
            <person name="Dedysh S.N."/>
        </authorList>
    </citation>
    <scope>NUCLEOTIDE SEQUENCE [LARGE SCALE GENOMIC DNA]</scope>
    <source>
        <strain evidence="9 10">SBC82</strain>
        <plasmid evidence="10">pacpol4</plasmid>
    </source>
</reference>
<gene>
    <name evidence="9" type="ORF">ACPOL_6988</name>
</gene>
<dbReference type="SUPFAM" id="SSF51011">
    <property type="entry name" value="Glycosyl hydrolase domain"/>
    <property type="match status" value="1"/>
</dbReference>
<dbReference type="SUPFAM" id="SSF51445">
    <property type="entry name" value="(Trans)glycosidases"/>
    <property type="match status" value="1"/>
</dbReference>
<keyword evidence="9" id="KW-0614">Plasmid</keyword>
<dbReference type="PRINTS" id="PR00740">
    <property type="entry name" value="GLHYDRLASE27"/>
</dbReference>
<protein>
    <recommendedName>
        <fullName evidence="5">Alpha-galactosidase</fullName>
        <ecNumber evidence="5">3.2.1.22</ecNumber>
    </recommendedName>
    <alternativeName>
        <fullName evidence="5">Melibiase</fullName>
    </alternativeName>
</protein>
<evidence type="ECO:0000256" key="1">
    <source>
        <dbReference type="ARBA" id="ARBA00009743"/>
    </source>
</evidence>
<dbReference type="RefSeq" id="WP_114211365.1">
    <property type="nucleotide sequence ID" value="NZ_CP030843.1"/>
</dbReference>
<evidence type="ECO:0000313" key="10">
    <source>
        <dbReference type="Proteomes" id="UP000253606"/>
    </source>
</evidence>
<organism evidence="9 10">
    <name type="scientific">Acidisarcina polymorpha</name>
    <dbReference type="NCBI Taxonomy" id="2211140"/>
    <lineage>
        <taxon>Bacteria</taxon>
        <taxon>Pseudomonadati</taxon>
        <taxon>Acidobacteriota</taxon>
        <taxon>Terriglobia</taxon>
        <taxon>Terriglobales</taxon>
        <taxon>Acidobacteriaceae</taxon>
        <taxon>Acidisarcina</taxon>
    </lineage>
</organism>
<dbReference type="PANTHER" id="PTHR11452:SF75">
    <property type="entry name" value="ALPHA-GALACTOSIDASE MEL1"/>
    <property type="match status" value="1"/>
</dbReference>
<dbReference type="OrthoDB" id="9807519at2"/>
<dbReference type="InterPro" id="IPR055240">
    <property type="entry name" value="CBM13-like"/>
</dbReference>
<dbReference type="Gene3D" id="3.20.20.70">
    <property type="entry name" value="Aldolase class I"/>
    <property type="match status" value="1"/>
</dbReference>
<evidence type="ECO:0000256" key="4">
    <source>
        <dbReference type="ARBA" id="ARBA00023295"/>
    </source>
</evidence>
<geneLocation type="plasmid" evidence="10">
    <name>pacpol4</name>
</geneLocation>
<keyword evidence="4 5" id="KW-0326">Glycosidase</keyword>
<evidence type="ECO:0000256" key="3">
    <source>
        <dbReference type="ARBA" id="ARBA00022801"/>
    </source>
</evidence>
<dbReference type="KEGG" id="abas:ACPOL_6988"/>
<dbReference type="InterPro" id="IPR041233">
    <property type="entry name" value="Melibiase_C"/>
</dbReference>
<keyword evidence="3 5" id="KW-0378">Hydrolase</keyword>
<dbReference type="Gene3D" id="2.60.120.260">
    <property type="entry name" value="Galactose-binding domain-like"/>
    <property type="match status" value="1"/>
</dbReference>
<accession>A0A2Z5GB90</accession>
<dbReference type="CDD" id="cd14792">
    <property type="entry name" value="GH27"/>
    <property type="match status" value="1"/>
</dbReference>
<evidence type="ECO:0000256" key="6">
    <source>
        <dbReference type="SAM" id="SignalP"/>
    </source>
</evidence>
<dbReference type="Gene3D" id="2.60.40.1180">
    <property type="entry name" value="Golgi alpha-mannosidase II"/>
    <property type="match status" value="1"/>
</dbReference>
<keyword evidence="5" id="KW-1015">Disulfide bond</keyword>
<dbReference type="Proteomes" id="UP000253606">
    <property type="component" value="Plasmid pACPOL4"/>
</dbReference>
<dbReference type="InterPro" id="IPR013780">
    <property type="entry name" value="Glyco_hydro_b"/>
</dbReference>
<dbReference type="Pfam" id="PF16499">
    <property type="entry name" value="Melibiase_2"/>
    <property type="match status" value="1"/>
</dbReference>
<evidence type="ECO:0000313" key="9">
    <source>
        <dbReference type="EMBL" id="AXC16190.1"/>
    </source>
</evidence>
<dbReference type="Pfam" id="PF17801">
    <property type="entry name" value="Melibiase_C"/>
    <property type="match status" value="1"/>
</dbReference>
<dbReference type="InterPro" id="IPR013785">
    <property type="entry name" value="Aldolase_TIM"/>
</dbReference>
<proteinExistence type="inferred from homology"/>
<keyword evidence="2 6" id="KW-0732">Signal</keyword>
<evidence type="ECO:0000259" key="7">
    <source>
        <dbReference type="Pfam" id="PF17801"/>
    </source>
</evidence>